<protein>
    <recommendedName>
        <fullName evidence="4">Tandem-95 repeat protein</fullName>
    </recommendedName>
</protein>
<dbReference type="Gene3D" id="2.130.10.10">
    <property type="entry name" value="YVTN repeat-like/Quinoprotein amine dehydrogenase"/>
    <property type="match status" value="1"/>
</dbReference>
<organism evidence="2 3">
    <name type="scientific">Mycolicibacterium pulveris</name>
    <name type="common">Mycobacterium pulveris</name>
    <dbReference type="NCBI Taxonomy" id="36813"/>
    <lineage>
        <taxon>Bacteria</taxon>
        <taxon>Bacillati</taxon>
        <taxon>Actinomycetota</taxon>
        <taxon>Actinomycetes</taxon>
        <taxon>Mycobacteriales</taxon>
        <taxon>Mycobacteriaceae</taxon>
        <taxon>Mycolicibacterium</taxon>
    </lineage>
</organism>
<keyword evidence="3" id="KW-1185">Reference proteome</keyword>
<feature type="compositionally biased region" description="Acidic residues" evidence="1">
    <location>
        <begin position="119"/>
        <end position="151"/>
    </location>
</feature>
<dbReference type="PANTHER" id="PTHR34720:SF9">
    <property type="entry name" value="BLR4714 PROTEIN"/>
    <property type="match status" value="1"/>
</dbReference>
<dbReference type="InterPro" id="IPR015943">
    <property type="entry name" value="WD40/YVTN_repeat-like_dom_sf"/>
</dbReference>
<dbReference type="Gene3D" id="2.60.40.2810">
    <property type="match status" value="4"/>
</dbReference>
<dbReference type="InterPro" id="IPR011048">
    <property type="entry name" value="Haem_d1_sf"/>
</dbReference>
<evidence type="ECO:0000313" key="2">
    <source>
        <dbReference type="EMBL" id="BBY81370.1"/>
    </source>
</evidence>
<sequence>MVASRNIEGVPSNVQWPNFRGLEAVNSATYARYVGRVGALAVALGVGVAVATGGSGLALADTGSAGDSPSSGTSSSDGTQTESASVDDEADGDDDGDGVDPDVDDVADAELSADAAVAIDDEEYEDYDDADNVDEPETDVDDQEDAVETVEPESLVTQRDSGLQVDLDGGSERIGDTVSVAEPADDRYADELTEEVQQPAESLTSRVRVDTLLDEPASQLSTVLADDEPTPTPTPTTTSSDVFGIAGTWVAALLAPFVAPGPKAPAEPPLIWALLGWVRREFQRTFLNHTPTPVVDDITTSEDTPITVDVVSGTDPDAVVGDVVTLTKVTPPQNGTVTYDGGVLTYTPNADFHGTDTLTYTISDEASPFHVHGLLRGLWAALLGGDAGHASTATVTVTVAPVNDAPEAVDDFVTVVEDSGVTAIDVLGNDTDVDGDALSVIGVGAAANGIASLTDGVVTYAPDADFHGTDTFSYTISDGMGATATATVTVTVTPEQDPPVAGDDTYTTQEDTPITIPAPGVLGNDFDADGDFMLVELADPPGEGIVSLEADGSFTYSPNADFHGIDSFTYTVSDGNGGTGSATVYVTVDSVNDAPVAVDDFVAVDEDSGATVIDVLGNDSDVDGDALSVTAVGTASGGTVTLVDGVITYTPDADFHGTDSFTYTVSDGNGGTASATVHVTVNSVNEAPVANDDDVSTNENTPIVIDVLGNDYDVDTEDELAVSLLWPPAHGIAVVNENGTVTYTPDTGYRGIDTFTYQLDDGTDTSSIARVTITVHRAPLVANDDDMVTDEDASVVIDILANDSDPSGETITHVFINSPTNGTVHVLGTVRPTLRYVPGPDFFGVDSFTYTVMDVYGRDATATVTITVNPVNDAPEAVDDNVTVRTNSGPTVVDVLGNDSDVDGDDLSVTDVGTATNGTVSLSDGVITYTPDPDFAGADSFTYTITDGNDGVATATVRVWVHNPPVANDDFASTEEGMPVVIDVLGNDFDPSGGEHLSVRLFQQPSMGTAELNDDGTITYTPTAGFLGLTRIGYEIEDGTGARSQAFVNVEVRERTLVARDVAVDIDENSPQNIHIIFHDNLPGEGTDISIRVDNPGNGVVRFVERNGEVFRLAYTPQPQFVGTDSFTYQLVGADGRVSHPYTVTVTVNPVTGGPRALDDTVVVDQDSDAVEIDVLANDFDVDRQELTVVHVSGARNGTVTVNDGVITYRPNTGFDGVDSFTYTVANSFGVAATATVAVTVKDAEPITFDDEVVPSQTFLDMHANLIHVLTDDELRIVHRGTGRWDIIELGATPSSVTVTSRGDYAYVGTSDGADVTAVAKIDLRTGASTAIGEVAQPTAMALNRSERKLYVANYQDATVSVIDTQTGEQQILDIGLRSNSIAVSEFGETLYVGSINNEVWAVNGETGSKELVYSGAWDETTVADLSVTAVRNFVYVADGLNKRVAVIDTSTNETYAVYDVWDSPTGVIASRYGGVVLVASRAENKIAVISLELGVLGAFEVGGDLIDIDFADTFQDDAYVTTREGISRIRTADIYYLFRTDQL</sequence>
<gene>
    <name evidence="2" type="ORF">MPUL_25280</name>
</gene>
<feature type="compositionally biased region" description="Low complexity" evidence="1">
    <location>
        <begin position="61"/>
        <end position="83"/>
    </location>
</feature>
<evidence type="ECO:0008006" key="4">
    <source>
        <dbReference type="Google" id="ProtNLM"/>
    </source>
</evidence>
<feature type="compositionally biased region" description="Low complexity" evidence="1">
    <location>
        <begin position="109"/>
        <end position="118"/>
    </location>
</feature>
<feature type="region of interest" description="Disordered" evidence="1">
    <location>
        <begin position="218"/>
        <end position="240"/>
    </location>
</feature>
<feature type="region of interest" description="Disordered" evidence="1">
    <location>
        <begin position="61"/>
        <end position="162"/>
    </location>
</feature>
<dbReference type="Proteomes" id="UP000467252">
    <property type="component" value="Chromosome"/>
</dbReference>
<reference evidence="2 3" key="1">
    <citation type="journal article" date="2019" name="Emerg. Microbes Infect.">
        <title>Comprehensive subspecies identification of 175 nontuberculous mycobacteria species based on 7547 genomic profiles.</title>
        <authorList>
            <person name="Matsumoto Y."/>
            <person name="Kinjo T."/>
            <person name="Motooka D."/>
            <person name="Nabeya D."/>
            <person name="Jung N."/>
            <person name="Uechi K."/>
            <person name="Horii T."/>
            <person name="Iida T."/>
            <person name="Fujita J."/>
            <person name="Nakamura S."/>
        </authorList>
    </citation>
    <scope>NUCLEOTIDE SEQUENCE [LARGE SCALE GENOMIC DNA]</scope>
    <source>
        <strain evidence="2 3">JCM 6370</strain>
    </source>
</reference>
<dbReference type="Pfam" id="PF17963">
    <property type="entry name" value="Big_9"/>
    <property type="match status" value="10"/>
</dbReference>
<dbReference type="NCBIfam" id="NF012211">
    <property type="entry name" value="tand_rpt_95"/>
    <property type="match status" value="9"/>
</dbReference>
<evidence type="ECO:0000256" key="1">
    <source>
        <dbReference type="SAM" id="MobiDB-lite"/>
    </source>
</evidence>
<dbReference type="PANTHER" id="PTHR34720">
    <property type="entry name" value="MICROCYSTIN DEPENDENT PROTEIN"/>
    <property type="match status" value="1"/>
</dbReference>
<proteinExistence type="predicted"/>
<name>A0A7I7UJU4_MYCPV</name>
<evidence type="ECO:0000313" key="3">
    <source>
        <dbReference type="Proteomes" id="UP000467252"/>
    </source>
</evidence>
<feature type="compositionally biased region" description="Acidic residues" evidence="1">
    <location>
        <begin position="85"/>
        <end position="108"/>
    </location>
</feature>
<dbReference type="EMBL" id="AP022599">
    <property type="protein sequence ID" value="BBY81370.1"/>
    <property type="molecule type" value="Genomic_DNA"/>
</dbReference>
<dbReference type="SUPFAM" id="SSF51004">
    <property type="entry name" value="C-terminal (heme d1) domain of cytochrome cd1-nitrite reductase"/>
    <property type="match status" value="1"/>
</dbReference>
<dbReference type="Gene3D" id="2.60.40.3440">
    <property type="match status" value="6"/>
</dbReference>
<accession>A0A7I7UJU4</accession>